<gene>
    <name evidence="2" type="ORF">AT302_19570</name>
</gene>
<evidence type="ECO:0000313" key="2">
    <source>
        <dbReference type="EMBL" id="ALS61645.1"/>
    </source>
</evidence>
<feature type="compositionally biased region" description="Polar residues" evidence="1">
    <location>
        <begin position="246"/>
        <end position="256"/>
    </location>
</feature>
<sequence length="291" mass="30803">MSFTTLALSGCISPTTQITSVRAPDYKAQVHRIFVIYDGQMRFGADFGNGFRQEVTQRLASCDIESQFGLVQTLMLDTRGVQREIDNFRPDVVLRVRPNGGVVQGNLPIRVDFVADMADNATDASVWRGVFQVHHVGTLYVSYFERGGVFATDLINRLITDGMINNCPILPLDPGNRLPSRGTITMSPKAATPVAPAVPASPASPASPTVPAKPSGTLPQTPSQSAKSLPPIANGVPASPAAPGTVPSTPSTQASQAKPEAPPPPLTGDAVYRPKRSVSLDDLNGLLPPAK</sequence>
<name>A0ABN4JKX1_9BURK</name>
<accession>A0ABN4JKX1</accession>
<keyword evidence="3" id="KW-1185">Reference proteome</keyword>
<protein>
    <submittedName>
        <fullName evidence="2">Uncharacterized protein</fullName>
    </submittedName>
</protein>
<reference evidence="3" key="1">
    <citation type="submission" date="2015-12" db="EMBL/GenBank/DDBJ databases">
        <title>Complete genome sequence of Pandoraea norimbergensis DSM 11628.</title>
        <authorList>
            <person name="Ee R."/>
            <person name="Lim Y.-L."/>
            <person name="Yong D."/>
            <person name="Yin W.-F."/>
            <person name="Chan K.-G."/>
        </authorList>
    </citation>
    <scope>NUCLEOTIDE SEQUENCE [LARGE SCALE GENOMIC DNA]</scope>
    <source>
        <strain evidence="3">DSM 11628</strain>
    </source>
</reference>
<dbReference type="EMBL" id="CP013480">
    <property type="protein sequence ID" value="ALS61645.1"/>
    <property type="molecule type" value="Genomic_DNA"/>
</dbReference>
<feature type="compositionally biased region" description="Polar residues" evidence="1">
    <location>
        <begin position="217"/>
        <end position="227"/>
    </location>
</feature>
<evidence type="ECO:0000256" key="1">
    <source>
        <dbReference type="SAM" id="MobiDB-lite"/>
    </source>
</evidence>
<evidence type="ECO:0000313" key="3">
    <source>
        <dbReference type="Proteomes" id="UP000060277"/>
    </source>
</evidence>
<dbReference type="Proteomes" id="UP000060277">
    <property type="component" value="Chromosome"/>
</dbReference>
<organism evidence="2 3">
    <name type="scientific">Pandoraea norimbergensis</name>
    <dbReference type="NCBI Taxonomy" id="93219"/>
    <lineage>
        <taxon>Bacteria</taxon>
        <taxon>Pseudomonadati</taxon>
        <taxon>Pseudomonadota</taxon>
        <taxon>Betaproteobacteria</taxon>
        <taxon>Burkholderiales</taxon>
        <taxon>Burkholderiaceae</taxon>
        <taxon>Pandoraea</taxon>
    </lineage>
</organism>
<feature type="region of interest" description="Disordered" evidence="1">
    <location>
        <begin position="180"/>
        <end position="272"/>
    </location>
</feature>
<proteinExistence type="predicted"/>
<feature type="compositionally biased region" description="Low complexity" evidence="1">
    <location>
        <begin position="187"/>
        <end position="215"/>
    </location>
</feature>